<dbReference type="SUPFAM" id="SSF141000">
    <property type="entry name" value="Glu-tRNAGln amidotransferase C subunit"/>
    <property type="match status" value="1"/>
</dbReference>
<comment type="similarity">
    <text evidence="1">Belongs to the GatC family.</text>
</comment>
<comment type="subunit">
    <text evidence="1">Heterotrimer of A, B and C subunits.</text>
</comment>
<protein>
    <recommendedName>
        <fullName evidence="1">Aspartyl/glutamyl-tRNA(Asn/Gln) amidotransferase subunit C</fullName>
        <shortName evidence="1">Asp/Glu-ADT subunit C</shortName>
        <ecNumber evidence="1">6.3.5.-</ecNumber>
    </recommendedName>
</protein>
<reference evidence="2 3" key="1">
    <citation type="journal article" date="2015" name="Nature">
        <title>rRNA introns, odd ribosomes, and small enigmatic genomes across a large radiation of phyla.</title>
        <authorList>
            <person name="Brown C.T."/>
            <person name="Hug L.A."/>
            <person name="Thomas B.C."/>
            <person name="Sharon I."/>
            <person name="Castelle C.J."/>
            <person name="Singh A."/>
            <person name="Wilkins M.J."/>
            <person name="Williams K.H."/>
            <person name="Banfield J.F."/>
        </authorList>
    </citation>
    <scope>NUCLEOTIDE SEQUENCE [LARGE SCALE GENOMIC DNA]</scope>
</reference>
<comment type="caution">
    <text evidence="2">The sequence shown here is derived from an EMBL/GenBank/DDBJ whole genome shotgun (WGS) entry which is preliminary data.</text>
</comment>
<keyword evidence="2" id="KW-0808">Transferase</keyword>
<comment type="catalytic activity">
    <reaction evidence="1">
        <text>L-glutamyl-tRNA(Gln) + L-glutamine + ATP + H2O = L-glutaminyl-tRNA(Gln) + L-glutamate + ADP + phosphate + H(+)</text>
        <dbReference type="Rhea" id="RHEA:17521"/>
        <dbReference type="Rhea" id="RHEA-COMP:9681"/>
        <dbReference type="Rhea" id="RHEA-COMP:9684"/>
        <dbReference type="ChEBI" id="CHEBI:15377"/>
        <dbReference type="ChEBI" id="CHEBI:15378"/>
        <dbReference type="ChEBI" id="CHEBI:29985"/>
        <dbReference type="ChEBI" id="CHEBI:30616"/>
        <dbReference type="ChEBI" id="CHEBI:43474"/>
        <dbReference type="ChEBI" id="CHEBI:58359"/>
        <dbReference type="ChEBI" id="CHEBI:78520"/>
        <dbReference type="ChEBI" id="CHEBI:78521"/>
        <dbReference type="ChEBI" id="CHEBI:456216"/>
    </reaction>
</comment>
<dbReference type="GO" id="GO:0050567">
    <property type="term" value="F:glutaminyl-tRNA synthase (glutamine-hydrolyzing) activity"/>
    <property type="evidence" value="ECO:0007669"/>
    <property type="project" value="UniProtKB-UniRule"/>
</dbReference>
<sequence length="96" mass="11031">MPVSKNLIDHLADLAKLELTAEEKRRYFKDLSSILGYVEKIQALGVKEEINLIKENGIDVWRKDEIKDCSVEEKEQIIKSFPEKESALLKVPGVFE</sequence>
<evidence type="ECO:0000313" key="3">
    <source>
        <dbReference type="Proteomes" id="UP000034837"/>
    </source>
</evidence>
<dbReference type="Proteomes" id="UP000034837">
    <property type="component" value="Unassembled WGS sequence"/>
</dbReference>
<keyword evidence="1" id="KW-0648">Protein biosynthesis</keyword>
<dbReference type="EMBL" id="LCDO01000001">
    <property type="protein sequence ID" value="KKS57543.1"/>
    <property type="molecule type" value="Genomic_DNA"/>
</dbReference>
<keyword evidence="1" id="KW-0067">ATP-binding</keyword>
<name>A0A0G1D652_9BACT</name>
<dbReference type="InterPro" id="IPR003837">
    <property type="entry name" value="GatC"/>
</dbReference>
<dbReference type="GO" id="GO:0005524">
    <property type="term" value="F:ATP binding"/>
    <property type="evidence" value="ECO:0007669"/>
    <property type="project" value="UniProtKB-KW"/>
</dbReference>
<dbReference type="GO" id="GO:0006412">
    <property type="term" value="P:translation"/>
    <property type="evidence" value="ECO:0007669"/>
    <property type="project" value="UniProtKB-UniRule"/>
</dbReference>
<keyword evidence="1" id="KW-0547">Nucleotide-binding</keyword>
<dbReference type="GO" id="GO:0006450">
    <property type="term" value="P:regulation of translational fidelity"/>
    <property type="evidence" value="ECO:0007669"/>
    <property type="project" value="InterPro"/>
</dbReference>
<dbReference type="GO" id="GO:0050566">
    <property type="term" value="F:asparaginyl-tRNA synthase (glutamine-hydrolyzing) activity"/>
    <property type="evidence" value="ECO:0007669"/>
    <property type="project" value="RHEA"/>
</dbReference>
<dbReference type="Gene3D" id="1.10.20.60">
    <property type="entry name" value="Glu-tRNAGln amidotransferase C subunit, N-terminal domain"/>
    <property type="match status" value="1"/>
</dbReference>
<proteinExistence type="inferred from homology"/>
<accession>A0A0G1D652</accession>
<evidence type="ECO:0000313" key="2">
    <source>
        <dbReference type="EMBL" id="KKS57543.1"/>
    </source>
</evidence>
<keyword evidence="1" id="KW-0436">Ligase</keyword>
<dbReference type="Pfam" id="PF02686">
    <property type="entry name" value="GatC"/>
    <property type="match status" value="1"/>
</dbReference>
<gene>
    <name evidence="1" type="primary">gatC</name>
    <name evidence="2" type="ORF">UV20_C0001G0183</name>
</gene>
<comment type="catalytic activity">
    <reaction evidence="1">
        <text>L-aspartyl-tRNA(Asn) + L-glutamine + ATP + H2O = L-asparaginyl-tRNA(Asn) + L-glutamate + ADP + phosphate + 2 H(+)</text>
        <dbReference type="Rhea" id="RHEA:14513"/>
        <dbReference type="Rhea" id="RHEA-COMP:9674"/>
        <dbReference type="Rhea" id="RHEA-COMP:9677"/>
        <dbReference type="ChEBI" id="CHEBI:15377"/>
        <dbReference type="ChEBI" id="CHEBI:15378"/>
        <dbReference type="ChEBI" id="CHEBI:29985"/>
        <dbReference type="ChEBI" id="CHEBI:30616"/>
        <dbReference type="ChEBI" id="CHEBI:43474"/>
        <dbReference type="ChEBI" id="CHEBI:58359"/>
        <dbReference type="ChEBI" id="CHEBI:78515"/>
        <dbReference type="ChEBI" id="CHEBI:78516"/>
        <dbReference type="ChEBI" id="CHEBI:456216"/>
    </reaction>
</comment>
<comment type="function">
    <text evidence="1">Allows the formation of correctly charged Asn-tRNA(Asn) or Gln-tRNA(Gln) through the transamidation of misacylated Asp-tRNA(Asn) or Glu-tRNA(Gln) in organisms which lack either or both of asparaginyl-tRNA or glutaminyl-tRNA synthetases. The reaction takes place in the presence of glutamine and ATP through an activated phospho-Asp-tRNA(Asn) or phospho-Glu-tRNA(Gln).</text>
</comment>
<dbReference type="GO" id="GO:0016740">
    <property type="term" value="F:transferase activity"/>
    <property type="evidence" value="ECO:0007669"/>
    <property type="project" value="UniProtKB-KW"/>
</dbReference>
<dbReference type="AlphaFoldDB" id="A0A0G1D652"/>
<dbReference type="NCBIfam" id="TIGR00135">
    <property type="entry name" value="gatC"/>
    <property type="match status" value="1"/>
</dbReference>
<evidence type="ECO:0000256" key="1">
    <source>
        <dbReference type="HAMAP-Rule" id="MF_00122"/>
    </source>
</evidence>
<dbReference type="InterPro" id="IPR036113">
    <property type="entry name" value="Asp/Glu-ADT_sf_sub_c"/>
</dbReference>
<dbReference type="EC" id="6.3.5.-" evidence="1"/>
<organism evidence="2 3">
    <name type="scientific">Candidatus Magasanikbacteria bacterium GW2011_GWA2_42_32</name>
    <dbReference type="NCBI Taxonomy" id="1619039"/>
    <lineage>
        <taxon>Bacteria</taxon>
        <taxon>Candidatus Magasanikiibacteriota</taxon>
    </lineage>
</organism>
<dbReference type="HAMAP" id="MF_00122">
    <property type="entry name" value="GatC"/>
    <property type="match status" value="1"/>
</dbReference>